<feature type="signal peptide" evidence="3">
    <location>
        <begin position="1"/>
        <end position="28"/>
    </location>
</feature>
<protein>
    <submittedName>
        <fullName evidence="5">Uncharacterized protein LOC107432058</fullName>
    </submittedName>
</protein>
<feature type="region of interest" description="Disordered" evidence="2">
    <location>
        <begin position="166"/>
        <end position="189"/>
    </location>
</feature>
<dbReference type="Pfam" id="PF01190">
    <property type="entry name" value="Pollen_Ole_e_1"/>
    <property type="match status" value="1"/>
</dbReference>
<reference evidence="5" key="1">
    <citation type="submission" date="2025-08" db="UniProtKB">
        <authorList>
            <consortium name="RefSeq"/>
        </authorList>
    </citation>
    <scope>IDENTIFICATION</scope>
    <source>
        <tissue evidence="5">Seedling</tissue>
    </source>
</reference>
<dbReference type="PANTHER" id="PTHR33470">
    <property type="entry name" value="OS01G0164075 PROTEIN"/>
    <property type="match status" value="1"/>
</dbReference>
<feature type="chain" id="PRO_5027723925" evidence="3">
    <location>
        <begin position="29"/>
        <end position="189"/>
    </location>
</feature>
<sequence length="189" mass="20704">MGGSVMGMVMILALAASILMGCTDVALGLNEAEKIHVGGRVLCQDCTQEWNKWAYGGKPIKGCKVSAICMDERRRIVHYASDTTDELGEFQLIIDKLVNGKQIKTELCSVRLVSSPDPTCNVFTNFGNGVSGVKLFRQLATAFNDNFIKYSLNPFYFTTPMCDQPDTTSSSTTTPSNSNQYVGNNNNNY</sequence>
<evidence type="ECO:0000256" key="2">
    <source>
        <dbReference type="SAM" id="MobiDB-lite"/>
    </source>
</evidence>
<keyword evidence="1 3" id="KW-0732">Signal</keyword>
<proteinExistence type="predicted"/>
<name>A0A6P4BHM4_ZIZJJ</name>
<dbReference type="KEGG" id="zju:107432058"/>
<evidence type="ECO:0000313" key="4">
    <source>
        <dbReference type="Proteomes" id="UP001652623"/>
    </source>
</evidence>
<keyword evidence="4" id="KW-1185">Reference proteome</keyword>
<dbReference type="AlphaFoldDB" id="A0A6P4BHM4"/>
<evidence type="ECO:0000256" key="3">
    <source>
        <dbReference type="SAM" id="SignalP"/>
    </source>
</evidence>
<dbReference type="FunCoup" id="A0A6P4BHM4">
    <property type="interactions" value="310"/>
</dbReference>
<dbReference type="PANTHER" id="PTHR33470:SF29">
    <property type="entry name" value="POLLEN OLE E 1 ALLERGEN AND EXTENSIN FAMILY PROTEIN"/>
    <property type="match status" value="1"/>
</dbReference>
<dbReference type="GeneID" id="107432058"/>
<gene>
    <name evidence="5" type="primary">LOC107432058</name>
</gene>
<dbReference type="GO" id="GO:0071944">
    <property type="term" value="C:cell periphery"/>
    <property type="evidence" value="ECO:0007669"/>
    <property type="project" value="TreeGrafter"/>
</dbReference>
<dbReference type="InParanoid" id="A0A6P4BHM4"/>
<evidence type="ECO:0000256" key="1">
    <source>
        <dbReference type="ARBA" id="ARBA00022729"/>
    </source>
</evidence>
<dbReference type="Proteomes" id="UP001652623">
    <property type="component" value="Chromosome 11"/>
</dbReference>
<dbReference type="RefSeq" id="XP_015898599.3">
    <property type="nucleotide sequence ID" value="XM_016043113.4"/>
</dbReference>
<accession>A0A6P4BHM4</accession>
<organism evidence="4 5">
    <name type="scientific">Ziziphus jujuba</name>
    <name type="common">Chinese jujube</name>
    <name type="synonym">Ziziphus sativa</name>
    <dbReference type="NCBI Taxonomy" id="326968"/>
    <lineage>
        <taxon>Eukaryota</taxon>
        <taxon>Viridiplantae</taxon>
        <taxon>Streptophyta</taxon>
        <taxon>Embryophyta</taxon>
        <taxon>Tracheophyta</taxon>
        <taxon>Spermatophyta</taxon>
        <taxon>Magnoliopsida</taxon>
        <taxon>eudicotyledons</taxon>
        <taxon>Gunneridae</taxon>
        <taxon>Pentapetalae</taxon>
        <taxon>rosids</taxon>
        <taxon>fabids</taxon>
        <taxon>Rosales</taxon>
        <taxon>Rhamnaceae</taxon>
        <taxon>Paliureae</taxon>
        <taxon>Ziziphus</taxon>
    </lineage>
</organism>
<evidence type="ECO:0000313" key="5">
    <source>
        <dbReference type="RefSeq" id="XP_015898599.3"/>
    </source>
</evidence>